<dbReference type="RefSeq" id="WP_307494127.1">
    <property type="nucleotide sequence ID" value="NZ_JAUSVB010000005.1"/>
</dbReference>
<keyword evidence="2" id="KW-1185">Reference proteome</keyword>
<organism evidence="1 2">
    <name type="scientific">Cellulomonas humilata</name>
    <dbReference type="NCBI Taxonomy" id="144055"/>
    <lineage>
        <taxon>Bacteria</taxon>
        <taxon>Bacillati</taxon>
        <taxon>Actinomycetota</taxon>
        <taxon>Actinomycetes</taxon>
        <taxon>Micrococcales</taxon>
        <taxon>Cellulomonadaceae</taxon>
        <taxon>Cellulomonas</taxon>
    </lineage>
</organism>
<protein>
    <recommendedName>
        <fullName evidence="3">Lipoprotein</fullName>
    </recommendedName>
</protein>
<comment type="caution">
    <text evidence="1">The sequence shown here is derived from an EMBL/GenBank/DDBJ whole genome shotgun (WGS) entry which is preliminary data.</text>
</comment>
<evidence type="ECO:0000313" key="1">
    <source>
        <dbReference type="EMBL" id="MDQ0375330.1"/>
    </source>
</evidence>
<gene>
    <name evidence="1" type="ORF">J2X26_003660</name>
</gene>
<dbReference type="EMBL" id="JAUSVB010000005">
    <property type="protein sequence ID" value="MDQ0375330.1"/>
    <property type="molecule type" value="Genomic_DNA"/>
</dbReference>
<proteinExistence type="predicted"/>
<evidence type="ECO:0000313" key="2">
    <source>
        <dbReference type="Proteomes" id="UP001239626"/>
    </source>
</evidence>
<sequence>MTVLVATVLVLAGCGGSDDEGDTVEHPEGSRALVLNQPTPIGDYRVVASNVTADEAGINVVSDGPAEGGTVALGDEATIGGFTFTLVDIALDEKDSAPGGSRTTVWILPAE</sequence>
<dbReference type="Proteomes" id="UP001239626">
    <property type="component" value="Unassembled WGS sequence"/>
</dbReference>
<reference evidence="1 2" key="1">
    <citation type="submission" date="2023-07" db="EMBL/GenBank/DDBJ databases">
        <title>Sorghum-associated microbial communities from plants grown in Nebraska, USA.</title>
        <authorList>
            <person name="Schachtman D."/>
        </authorList>
    </citation>
    <scope>NUCLEOTIDE SEQUENCE [LARGE SCALE GENOMIC DNA]</scope>
    <source>
        <strain evidence="1 2">BE332</strain>
    </source>
</reference>
<name>A0ABU0EJ68_9CELL</name>
<accession>A0ABU0EJ68</accession>
<evidence type="ECO:0008006" key="3">
    <source>
        <dbReference type="Google" id="ProtNLM"/>
    </source>
</evidence>